<dbReference type="Pfam" id="PF10276">
    <property type="entry name" value="zf-CHCC"/>
    <property type="match status" value="1"/>
</dbReference>
<gene>
    <name evidence="2" type="ORF">MNBD_GAMMA24-983</name>
</gene>
<organism evidence="2">
    <name type="scientific">hydrothermal vent metagenome</name>
    <dbReference type="NCBI Taxonomy" id="652676"/>
    <lineage>
        <taxon>unclassified sequences</taxon>
        <taxon>metagenomes</taxon>
        <taxon>ecological metagenomes</taxon>
    </lineage>
</organism>
<evidence type="ECO:0000313" key="2">
    <source>
        <dbReference type="EMBL" id="VAX14633.1"/>
    </source>
</evidence>
<dbReference type="EMBL" id="UOFZ01000185">
    <property type="protein sequence ID" value="VAX14633.1"/>
    <property type="molecule type" value="Genomic_DNA"/>
</dbReference>
<protein>
    <recommendedName>
        <fullName evidence="1">Zinc finger CHCC-type domain-containing protein</fullName>
    </recommendedName>
</protein>
<feature type="domain" description="Zinc finger CHCC-type" evidence="1">
    <location>
        <begin position="46"/>
        <end position="69"/>
    </location>
</feature>
<accession>A0A3B1BR01</accession>
<evidence type="ECO:0000259" key="1">
    <source>
        <dbReference type="Pfam" id="PF10276"/>
    </source>
</evidence>
<dbReference type="InterPro" id="IPR019401">
    <property type="entry name" value="Znf_CHCC"/>
</dbReference>
<proteinExistence type="predicted"/>
<sequence length="79" mass="8686">MNSDSEKVGGVGSGKTLQANAVSRYEITRADLPLHCPMDNMSQWNSHPRVFLPIEESGEARCPYCSALYILKDKIGETA</sequence>
<dbReference type="AlphaFoldDB" id="A0A3B1BR01"/>
<name>A0A3B1BR01_9ZZZZ</name>
<reference evidence="2" key="1">
    <citation type="submission" date="2018-06" db="EMBL/GenBank/DDBJ databases">
        <authorList>
            <person name="Zhirakovskaya E."/>
        </authorList>
    </citation>
    <scope>NUCLEOTIDE SEQUENCE</scope>
</reference>
<dbReference type="Gene3D" id="2.60.260.40">
    <property type="entry name" value="q5lls5 like domains"/>
    <property type="match status" value="1"/>
</dbReference>